<name>A0AA35W3G7_GEOBA</name>
<dbReference type="GO" id="GO:0090168">
    <property type="term" value="P:Golgi reassembly"/>
    <property type="evidence" value="ECO:0007669"/>
    <property type="project" value="TreeGrafter"/>
</dbReference>
<comment type="caution">
    <text evidence="3">The sequence shown here is derived from an EMBL/GenBank/DDBJ whole genome shotgun (WGS) entry which is preliminary data.</text>
</comment>
<feature type="non-terminal residue" evidence="3">
    <location>
        <position position="1"/>
    </location>
</feature>
<dbReference type="GO" id="GO:0016320">
    <property type="term" value="P:endoplasmic reticulum membrane fusion"/>
    <property type="evidence" value="ECO:0007669"/>
    <property type="project" value="TreeGrafter"/>
</dbReference>
<organism evidence="3 4">
    <name type="scientific">Geodia barretti</name>
    <name type="common">Barrett's horny sponge</name>
    <dbReference type="NCBI Taxonomy" id="519541"/>
    <lineage>
        <taxon>Eukaryota</taxon>
        <taxon>Metazoa</taxon>
        <taxon>Porifera</taxon>
        <taxon>Demospongiae</taxon>
        <taxon>Heteroscleromorpha</taxon>
        <taxon>Tetractinellida</taxon>
        <taxon>Astrophorina</taxon>
        <taxon>Geodiidae</taxon>
        <taxon>Geodia</taxon>
    </lineage>
</organism>
<evidence type="ECO:0000313" key="3">
    <source>
        <dbReference type="EMBL" id="CAI8006698.1"/>
    </source>
</evidence>
<feature type="region of interest" description="Disordered" evidence="1">
    <location>
        <begin position="717"/>
        <end position="741"/>
    </location>
</feature>
<dbReference type="PROSITE" id="PS50802">
    <property type="entry name" value="OTU"/>
    <property type="match status" value="1"/>
</dbReference>
<dbReference type="PANTHER" id="PTHR14843">
    <property type="entry name" value="DEUBIQUITINATING PROTEIN VCIP135"/>
    <property type="match status" value="1"/>
</dbReference>
<reference evidence="3" key="1">
    <citation type="submission" date="2023-03" db="EMBL/GenBank/DDBJ databases">
        <authorList>
            <person name="Steffen K."/>
            <person name="Cardenas P."/>
        </authorList>
    </citation>
    <scope>NUCLEOTIDE SEQUENCE</scope>
</reference>
<dbReference type="GO" id="GO:0071108">
    <property type="term" value="P:protein K48-linked deubiquitination"/>
    <property type="evidence" value="ECO:0007669"/>
    <property type="project" value="TreeGrafter"/>
</dbReference>
<keyword evidence="4" id="KW-1185">Reference proteome</keyword>
<accession>A0AA35W3G7</accession>
<protein>
    <submittedName>
        <fullName evidence="3">Deubiquitinating protein VCPIP1</fullName>
    </submittedName>
</protein>
<dbReference type="Pfam" id="PF02338">
    <property type="entry name" value="OTU"/>
    <property type="match status" value="1"/>
</dbReference>
<dbReference type="GO" id="GO:0016567">
    <property type="term" value="P:protein ubiquitination"/>
    <property type="evidence" value="ECO:0007669"/>
    <property type="project" value="InterPro"/>
</dbReference>
<sequence length="741" mass="82815">THVPVSLYTPTAQLESSEAGRSAKREQRRPLFFIDGVRFRALDPQILHCPQSQKSFSMSGELAEALLSTISVLVQQQQKELDEAVKAIEGDQGGADPTTATTKPANVSYASGICPDEQCHMKLYYPTHEASVECPGCGQRHSISSIRDSVVLGEKENQVELSLQHFRQAFTPMKKKVPELVQVRGISNYQCKLLSPLLTTFGRDNKTGLARPLTELGMGDSFDCSKFATRAFSIEEAQLETSGYGRDRSGSARYLTETLQRLRDANGNKTGLVPLHADGDGHCLVHAISRCLVGRELFWHALRHGLYRHLTENINRYKTMFKEFYEEEEWDKIIAEAAPDYQPQQGEVHGLRNIHVFGLANVLRRPIVLLDSLSGLKSSGDYSGLFLPAIQPPSDCSSVDPETKKACPHSPIVVAWSSSGRNHFVPLVPIRGQPLPKLPPSLCPKVWGVGEDLVKQYVGFDDDGSVEVCGGKLLSDAYIQKLVKCMETLFFERNGIHISVVAEMHQFVRTSGYAAIKPRLVVEMTKSAVEDERLFRCLICNLITCVPVQWLEKGGLLYEQATSSHQLADKMVYQFPREGVIATYSAATESFVPSEVACFHCTRVTRHLRADGSIAYLNGDRTMTPAVRSQCGCGYRHYWDGEEYDNLPERIPLSLTFGNRTVQLTVHWFQRESDPERNSNAYDIAQKVINDHFPGEFGSERLVQQIVDSIMRATERSLEQVTGHHPPTPDEDKANPFNKEE</sequence>
<feature type="compositionally biased region" description="Basic and acidic residues" evidence="1">
    <location>
        <begin position="727"/>
        <end position="741"/>
    </location>
</feature>
<evidence type="ECO:0000256" key="1">
    <source>
        <dbReference type="SAM" id="MobiDB-lite"/>
    </source>
</evidence>
<dbReference type="EMBL" id="CASHTH010000710">
    <property type="protein sequence ID" value="CAI8006698.1"/>
    <property type="molecule type" value="Genomic_DNA"/>
</dbReference>
<dbReference type="Gene3D" id="3.90.70.80">
    <property type="match status" value="1"/>
</dbReference>
<dbReference type="Pfam" id="PF19437">
    <property type="entry name" value="VCIP135_N"/>
    <property type="match status" value="1"/>
</dbReference>
<proteinExistence type="predicted"/>
<dbReference type="InterPro" id="IPR039087">
    <property type="entry name" value="VCPIP1"/>
</dbReference>
<dbReference type="AlphaFoldDB" id="A0AA35W3G7"/>
<dbReference type="Proteomes" id="UP001174909">
    <property type="component" value="Unassembled WGS sequence"/>
</dbReference>
<dbReference type="PANTHER" id="PTHR14843:SF2">
    <property type="entry name" value="DEUBIQUITINATING PROTEIN VCPIP1"/>
    <property type="match status" value="1"/>
</dbReference>
<evidence type="ECO:0000313" key="4">
    <source>
        <dbReference type="Proteomes" id="UP001174909"/>
    </source>
</evidence>
<dbReference type="GO" id="GO:0004843">
    <property type="term" value="F:cysteine-type deubiquitinase activity"/>
    <property type="evidence" value="ECO:0007669"/>
    <property type="project" value="InterPro"/>
</dbReference>
<feature type="region of interest" description="Disordered" evidence="1">
    <location>
        <begin position="1"/>
        <end position="25"/>
    </location>
</feature>
<feature type="non-terminal residue" evidence="3">
    <location>
        <position position="741"/>
    </location>
</feature>
<gene>
    <name evidence="3" type="ORF">GBAR_LOCUS4857</name>
</gene>
<evidence type="ECO:0000259" key="2">
    <source>
        <dbReference type="PROSITE" id="PS50802"/>
    </source>
</evidence>
<dbReference type="InterPro" id="IPR045827">
    <property type="entry name" value="VCPIP1_N"/>
</dbReference>
<feature type="domain" description="OTU" evidence="2">
    <location>
        <begin position="272"/>
        <end position="430"/>
    </location>
</feature>
<dbReference type="InterPro" id="IPR003323">
    <property type="entry name" value="OTU_dom"/>
</dbReference>
<dbReference type="GO" id="GO:0035871">
    <property type="term" value="P:protein K11-linked deubiquitination"/>
    <property type="evidence" value="ECO:0007669"/>
    <property type="project" value="TreeGrafter"/>
</dbReference>